<comment type="catalytic activity">
    <reaction evidence="10">
        <text>L-histidinol phosphate + 2-oxoglutarate = 3-(imidazol-4-yl)-2-oxopropyl phosphate + L-glutamate</text>
        <dbReference type="Rhea" id="RHEA:23744"/>
        <dbReference type="ChEBI" id="CHEBI:16810"/>
        <dbReference type="ChEBI" id="CHEBI:29985"/>
        <dbReference type="ChEBI" id="CHEBI:57766"/>
        <dbReference type="ChEBI" id="CHEBI:57980"/>
        <dbReference type="EC" id="2.6.1.9"/>
    </reaction>
</comment>
<name>A0A7S1T601_9RHOD</name>
<evidence type="ECO:0000313" key="12">
    <source>
        <dbReference type="EMBL" id="CAD9222046.1"/>
    </source>
</evidence>
<dbReference type="HAMAP" id="MF_01023">
    <property type="entry name" value="HisC_aminotrans_2"/>
    <property type="match status" value="1"/>
</dbReference>
<dbReference type="InterPro" id="IPR015421">
    <property type="entry name" value="PyrdxlP-dep_Trfase_major"/>
</dbReference>
<accession>A0A7S1T601</accession>
<sequence>MDSVMMTVEPTTAFAVPLRVSTGLNCRRCHQVCRRRIPRAVQMESTFDVERNIRPGLVEMEPYVPILPYEVLAKKLGRRPEEIVKLDANENPFGPSPAVKHALESAPFLHIYPDPECTELREELENYTGIEKEHLLVGCGADELIDLLFRLFVEPGAGHSVVNLPPTFGMYKFDSDVNGARVINVWRREDFSIPVEDVERVFHSEMAASNPPKMIFVTSPNNPDGSRVSDADLLRLLRLPTLVVLDEAYYEFSGDNRITWVKEHSNLVVLRTFSKWAALAGLRVGYGAFPLGVIKHLWKIKQPYNVSVAGQIAAIASLRDRGDLLSKVDQLIAQRARLYQKLQSIPFLSPYPSHSNFVLCKVENGRTASSIRSELVDLGILVRYYNSAGLEDCIRISMGTPEQMDKLFLALTQLAGQ</sequence>
<keyword evidence="5" id="KW-0028">Amino-acid biosynthesis</keyword>
<dbReference type="AlphaFoldDB" id="A0A7S1T601"/>
<evidence type="ECO:0000256" key="5">
    <source>
        <dbReference type="ARBA" id="ARBA00022605"/>
    </source>
</evidence>
<evidence type="ECO:0000256" key="9">
    <source>
        <dbReference type="ARBA" id="ARBA00030262"/>
    </source>
</evidence>
<protein>
    <recommendedName>
        <fullName evidence="3">histidinol-phosphate transaminase</fullName>
        <ecNumber evidence="3">2.6.1.9</ecNumber>
    </recommendedName>
    <alternativeName>
        <fullName evidence="9">Imidazole acetol-phosphate transaminase</fullName>
    </alternativeName>
</protein>
<dbReference type="CDD" id="cd00609">
    <property type="entry name" value="AAT_like"/>
    <property type="match status" value="1"/>
</dbReference>
<dbReference type="Gene3D" id="3.90.1150.10">
    <property type="entry name" value="Aspartate Aminotransferase, domain 1"/>
    <property type="match status" value="1"/>
</dbReference>
<reference evidence="12" key="1">
    <citation type="submission" date="2021-01" db="EMBL/GenBank/DDBJ databases">
        <authorList>
            <person name="Corre E."/>
            <person name="Pelletier E."/>
            <person name="Niang G."/>
            <person name="Scheremetjew M."/>
            <person name="Finn R."/>
            <person name="Kale V."/>
            <person name="Holt S."/>
            <person name="Cochrane G."/>
            <person name="Meng A."/>
            <person name="Brown T."/>
            <person name="Cohen L."/>
        </authorList>
    </citation>
    <scope>NUCLEOTIDE SEQUENCE</scope>
    <source>
        <strain evidence="12">SAG 36.94</strain>
    </source>
</reference>
<dbReference type="NCBIfam" id="TIGR01141">
    <property type="entry name" value="hisC"/>
    <property type="match status" value="1"/>
</dbReference>
<evidence type="ECO:0000256" key="3">
    <source>
        <dbReference type="ARBA" id="ARBA00012748"/>
    </source>
</evidence>
<dbReference type="GO" id="GO:0000105">
    <property type="term" value="P:L-histidine biosynthetic process"/>
    <property type="evidence" value="ECO:0007669"/>
    <property type="project" value="UniProtKB-KW"/>
</dbReference>
<evidence type="ECO:0000256" key="1">
    <source>
        <dbReference type="ARBA" id="ARBA00001933"/>
    </source>
</evidence>
<dbReference type="InterPro" id="IPR004839">
    <property type="entry name" value="Aminotransferase_I/II_large"/>
</dbReference>
<keyword evidence="7" id="KW-0663">Pyridoxal phosphate</keyword>
<dbReference type="PANTHER" id="PTHR42885:SF2">
    <property type="entry name" value="HISTIDINOL-PHOSPHATE AMINOTRANSFERASE"/>
    <property type="match status" value="1"/>
</dbReference>
<dbReference type="GO" id="GO:0004400">
    <property type="term" value="F:histidinol-phosphate transaminase activity"/>
    <property type="evidence" value="ECO:0007669"/>
    <property type="project" value="UniProtKB-EC"/>
</dbReference>
<keyword evidence="4" id="KW-0032">Aminotransferase</keyword>
<dbReference type="InterPro" id="IPR015424">
    <property type="entry name" value="PyrdxlP-dep_Trfase"/>
</dbReference>
<dbReference type="PANTHER" id="PTHR42885">
    <property type="entry name" value="HISTIDINOL-PHOSPHATE AMINOTRANSFERASE-RELATED"/>
    <property type="match status" value="1"/>
</dbReference>
<dbReference type="InterPro" id="IPR015422">
    <property type="entry name" value="PyrdxlP-dep_Trfase_small"/>
</dbReference>
<keyword evidence="8" id="KW-0368">Histidine biosynthesis</keyword>
<evidence type="ECO:0000256" key="7">
    <source>
        <dbReference type="ARBA" id="ARBA00022898"/>
    </source>
</evidence>
<dbReference type="SUPFAM" id="SSF53383">
    <property type="entry name" value="PLP-dependent transferases"/>
    <property type="match status" value="1"/>
</dbReference>
<dbReference type="GO" id="GO:0030170">
    <property type="term" value="F:pyridoxal phosphate binding"/>
    <property type="evidence" value="ECO:0007669"/>
    <property type="project" value="InterPro"/>
</dbReference>
<dbReference type="EMBL" id="HBGH01000905">
    <property type="protein sequence ID" value="CAD9222046.1"/>
    <property type="molecule type" value="Transcribed_RNA"/>
</dbReference>
<evidence type="ECO:0000256" key="6">
    <source>
        <dbReference type="ARBA" id="ARBA00022679"/>
    </source>
</evidence>
<evidence type="ECO:0000256" key="10">
    <source>
        <dbReference type="ARBA" id="ARBA00047481"/>
    </source>
</evidence>
<comment type="pathway">
    <text evidence="2">Amino-acid biosynthesis; L-histidine biosynthesis; L-histidine from 5-phospho-alpha-D-ribose 1-diphosphate: step 7/9.</text>
</comment>
<comment type="cofactor">
    <cofactor evidence="1">
        <name>pyridoxal 5'-phosphate</name>
        <dbReference type="ChEBI" id="CHEBI:597326"/>
    </cofactor>
</comment>
<evidence type="ECO:0000256" key="2">
    <source>
        <dbReference type="ARBA" id="ARBA00005011"/>
    </source>
</evidence>
<proteinExistence type="inferred from homology"/>
<dbReference type="EC" id="2.6.1.9" evidence="3"/>
<feature type="domain" description="Aminotransferase class I/classII large" evidence="11">
    <location>
        <begin position="82"/>
        <end position="408"/>
    </location>
</feature>
<evidence type="ECO:0000256" key="4">
    <source>
        <dbReference type="ARBA" id="ARBA00022576"/>
    </source>
</evidence>
<dbReference type="Gene3D" id="3.40.640.10">
    <property type="entry name" value="Type I PLP-dependent aspartate aminotransferase-like (Major domain)"/>
    <property type="match status" value="1"/>
</dbReference>
<evidence type="ECO:0000256" key="8">
    <source>
        <dbReference type="ARBA" id="ARBA00023102"/>
    </source>
</evidence>
<dbReference type="InterPro" id="IPR005861">
    <property type="entry name" value="HisP_aminotrans"/>
</dbReference>
<organism evidence="12">
    <name type="scientific">Compsopogon caeruleus</name>
    <dbReference type="NCBI Taxonomy" id="31354"/>
    <lineage>
        <taxon>Eukaryota</taxon>
        <taxon>Rhodophyta</taxon>
        <taxon>Compsopogonophyceae</taxon>
        <taxon>Compsopogonales</taxon>
        <taxon>Compsopogonaceae</taxon>
        <taxon>Compsopogon</taxon>
    </lineage>
</organism>
<keyword evidence="6" id="KW-0808">Transferase</keyword>
<gene>
    <name evidence="12" type="ORF">CCAE0312_LOCUS452</name>
</gene>
<evidence type="ECO:0000259" key="11">
    <source>
        <dbReference type="Pfam" id="PF00155"/>
    </source>
</evidence>
<dbReference type="Pfam" id="PF00155">
    <property type="entry name" value="Aminotran_1_2"/>
    <property type="match status" value="1"/>
</dbReference>